<dbReference type="InterPro" id="IPR023772">
    <property type="entry name" value="DNA-bd_HTH_TetR-type_CS"/>
</dbReference>
<evidence type="ECO:0000313" key="7">
    <source>
        <dbReference type="Proteomes" id="UP001220395"/>
    </source>
</evidence>
<evidence type="ECO:0000256" key="3">
    <source>
        <dbReference type="ARBA" id="ARBA00023163"/>
    </source>
</evidence>
<gene>
    <name evidence="6" type="ORF">PQ455_02925</name>
</gene>
<keyword evidence="3" id="KW-0804">Transcription</keyword>
<dbReference type="InterPro" id="IPR011075">
    <property type="entry name" value="TetR_C"/>
</dbReference>
<evidence type="ECO:0000256" key="1">
    <source>
        <dbReference type="ARBA" id="ARBA00023015"/>
    </source>
</evidence>
<accession>A0ABY7TN91</accession>
<dbReference type="PRINTS" id="PR00455">
    <property type="entry name" value="HTHTETR"/>
</dbReference>
<dbReference type="InterPro" id="IPR036271">
    <property type="entry name" value="Tet_transcr_reg_TetR-rel_C_sf"/>
</dbReference>
<dbReference type="Proteomes" id="UP001220395">
    <property type="component" value="Chromosome"/>
</dbReference>
<protein>
    <submittedName>
        <fullName evidence="6">TetR/AcrR family transcriptional regulator</fullName>
    </submittedName>
</protein>
<dbReference type="InterPro" id="IPR009057">
    <property type="entry name" value="Homeodomain-like_sf"/>
</dbReference>
<dbReference type="Pfam" id="PF00440">
    <property type="entry name" value="TetR_N"/>
    <property type="match status" value="1"/>
</dbReference>
<proteinExistence type="predicted"/>
<dbReference type="Gene3D" id="1.10.10.60">
    <property type="entry name" value="Homeodomain-like"/>
    <property type="match status" value="1"/>
</dbReference>
<keyword evidence="2 4" id="KW-0238">DNA-binding</keyword>
<dbReference type="Pfam" id="PF16925">
    <property type="entry name" value="TetR_C_13"/>
    <property type="match status" value="1"/>
</dbReference>
<dbReference type="Gene3D" id="1.10.357.10">
    <property type="entry name" value="Tetracycline Repressor, domain 2"/>
    <property type="match status" value="1"/>
</dbReference>
<name>A0ABY7TN91_9SPHN</name>
<sequence length="214" mass="23361">MDREMMDCTGYAPPPRGRPREFDLDNALAVALTLFWERGYEGVSLTDLTEAMGINRPSLYAAFGNKEALFGKALDRYVSDQLGYVDRALEAPTAREVAERLLKGALAMQKGNAHPKGCLHVINSVACGPEAEAVRAAVLARETVAKDALTTRFRRARDEGDLPPDAEPRAITAYVVAIMQGVALQGGAGASHRELKSLIDTSLAMWPGYREQRR</sequence>
<dbReference type="SUPFAM" id="SSF48498">
    <property type="entry name" value="Tetracyclin repressor-like, C-terminal domain"/>
    <property type="match status" value="1"/>
</dbReference>
<dbReference type="PANTHER" id="PTHR47506:SF1">
    <property type="entry name" value="HTH-TYPE TRANSCRIPTIONAL REGULATOR YJDC"/>
    <property type="match status" value="1"/>
</dbReference>
<evidence type="ECO:0000259" key="5">
    <source>
        <dbReference type="PROSITE" id="PS50977"/>
    </source>
</evidence>
<dbReference type="SUPFAM" id="SSF46689">
    <property type="entry name" value="Homeodomain-like"/>
    <property type="match status" value="1"/>
</dbReference>
<dbReference type="RefSeq" id="WP_273689051.1">
    <property type="nucleotide sequence ID" value="NZ_CP117411.1"/>
</dbReference>
<dbReference type="PROSITE" id="PS50977">
    <property type="entry name" value="HTH_TETR_2"/>
    <property type="match status" value="1"/>
</dbReference>
<evidence type="ECO:0000256" key="4">
    <source>
        <dbReference type="PROSITE-ProRule" id="PRU00335"/>
    </source>
</evidence>
<evidence type="ECO:0000256" key="2">
    <source>
        <dbReference type="ARBA" id="ARBA00023125"/>
    </source>
</evidence>
<evidence type="ECO:0000313" key="6">
    <source>
        <dbReference type="EMBL" id="WCT74201.1"/>
    </source>
</evidence>
<organism evidence="6 7">
    <name type="scientific">Sphingomonas naphthae</name>
    <dbReference type="NCBI Taxonomy" id="1813468"/>
    <lineage>
        <taxon>Bacteria</taxon>
        <taxon>Pseudomonadati</taxon>
        <taxon>Pseudomonadota</taxon>
        <taxon>Alphaproteobacteria</taxon>
        <taxon>Sphingomonadales</taxon>
        <taxon>Sphingomonadaceae</taxon>
        <taxon>Sphingomonas</taxon>
    </lineage>
</organism>
<dbReference type="EMBL" id="CP117411">
    <property type="protein sequence ID" value="WCT74201.1"/>
    <property type="molecule type" value="Genomic_DNA"/>
</dbReference>
<dbReference type="InterPro" id="IPR001647">
    <property type="entry name" value="HTH_TetR"/>
</dbReference>
<feature type="domain" description="HTH tetR-type" evidence="5">
    <location>
        <begin position="21"/>
        <end position="81"/>
    </location>
</feature>
<dbReference type="PANTHER" id="PTHR47506">
    <property type="entry name" value="TRANSCRIPTIONAL REGULATORY PROTEIN"/>
    <property type="match status" value="1"/>
</dbReference>
<dbReference type="PROSITE" id="PS01081">
    <property type="entry name" value="HTH_TETR_1"/>
    <property type="match status" value="1"/>
</dbReference>
<reference evidence="6 7" key="1">
    <citation type="submission" date="2023-02" db="EMBL/GenBank/DDBJ databases">
        <title>Genome sequence of Sphingomonas naphthae.</title>
        <authorList>
            <person name="Kim S."/>
            <person name="Heo J."/>
            <person name="Kwon S.-W."/>
        </authorList>
    </citation>
    <scope>NUCLEOTIDE SEQUENCE [LARGE SCALE GENOMIC DNA]</scope>
    <source>
        <strain evidence="6 7">KACC 18716</strain>
    </source>
</reference>
<feature type="DNA-binding region" description="H-T-H motif" evidence="4">
    <location>
        <begin position="44"/>
        <end position="63"/>
    </location>
</feature>
<keyword evidence="7" id="KW-1185">Reference proteome</keyword>
<keyword evidence="1" id="KW-0805">Transcription regulation</keyword>